<accession>A0AAD8A127</accession>
<name>A0AAD8A127_DIPPU</name>
<organism evidence="1 2">
    <name type="scientific">Diploptera punctata</name>
    <name type="common">Pacific beetle cockroach</name>
    <dbReference type="NCBI Taxonomy" id="6984"/>
    <lineage>
        <taxon>Eukaryota</taxon>
        <taxon>Metazoa</taxon>
        <taxon>Ecdysozoa</taxon>
        <taxon>Arthropoda</taxon>
        <taxon>Hexapoda</taxon>
        <taxon>Insecta</taxon>
        <taxon>Pterygota</taxon>
        <taxon>Neoptera</taxon>
        <taxon>Polyneoptera</taxon>
        <taxon>Dictyoptera</taxon>
        <taxon>Blattodea</taxon>
        <taxon>Blaberoidea</taxon>
        <taxon>Blaberidae</taxon>
        <taxon>Diplopterinae</taxon>
        <taxon>Diploptera</taxon>
    </lineage>
</organism>
<sequence>MVELIEACDDMIQASEQTVQSCPKIIALFRQVIKCFPDVEERCTFIIEKTMLMSNYGSRFLASIYEFRSVIQFYNPTIPRTETYRKLILEILPRYVICLTLLANKTGELLSGYRLYMSDLEGRRFSTDIHKAQIIAIRESFYTFVEITECVVNVFIKLVQAYQLLETYSRNITKDSVNYDVIIDIESDPIEIEENFDLFTTLKRTVYFMGKKINDTFRRQE</sequence>
<evidence type="ECO:0000313" key="1">
    <source>
        <dbReference type="EMBL" id="KAJ9590529.1"/>
    </source>
</evidence>
<protein>
    <submittedName>
        <fullName evidence="1">Uncharacterized protein</fullName>
    </submittedName>
</protein>
<dbReference type="AlphaFoldDB" id="A0AAD8A127"/>
<dbReference type="Proteomes" id="UP001233999">
    <property type="component" value="Unassembled WGS sequence"/>
</dbReference>
<proteinExistence type="predicted"/>
<dbReference type="EMBL" id="JASPKZ010004210">
    <property type="protein sequence ID" value="KAJ9590529.1"/>
    <property type="molecule type" value="Genomic_DNA"/>
</dbReference>
<evidence type="ECO:0000313" key="2">
    <source>
        <dbReference type="Proteomes" id="UP001233999"/>
    </source>
</evidence>
<keyword evidence="2" id="KW-1185">Reference proteome</keyword>
<reference evidence="1" key="2">
    <citation type="submission" date="2023-05" db="EMBL/GenBank/DDBJ databases">
        <authorList>
            <person name="Fouks B."/>
        </authorList>
    </citation>
    <scope>NUCLEOTIDE SEQUENCE</scope>
    <source>
        <strain evidence="1">Stay&amp;Tobe</strain>
        <tissue evidence="1">Testes</tissue>
    </source>
</reference>
<reference evidence="1" key="1">
    <citation type="journal article" date="2023" name="IScience">
        <title>Live-bearing cockroach genome reveals convergent evolutionary mechanisms linked to viviparity in insects and beyond.</title>
        <authorList>
            <person name="Fouks B."/>
            <person name="Harrison M.C."/>
            <person name="Mikhailova A.A."/>
            <person name="Marchal E."/>
            <person name="English S."/>
            <person name="Carruthers M."/>
            <person name="Jennings E.C."/>
            <person name="Chiamaka E.L."/>
            <person name="Frigard R.A."/>
            <person name="Pippel M."/>
            <person name="Attardo G.M."/>
            <person name="Benoit J.B."/>
            <person name="Bornberg-Bauer E."/>
            <person name="Tobe S.S."/>
        </authorList>
    </citation>
    <scope>NUCLEOTIDE SEQUENCE</scope>
    <source>
        <strain evidence="1">Stay&amp;Tobe</strain>
    </source>
</reference>
<gene>
    <name evidence="1" type="ORF">L9F63_016431</name>
</gene>
<comment type="caution">
    <text evidence="1">The sequence shown here is derived from an EMBL/GenBank/DDBJ whole genome shotgun (WGS) entry which is preliminary data.</text>
</comment>